<keyword evidence="4" id="KW-1185">Reference proteome</keyword>
<proteinExistence type="predicted"/>
<evidence type="ECO:0000313" key="4">
    <source>
        <dbReference type="Proteomes" id="UP000549113"/>
    </source>
</evidence>
<feature type="transmembrane region" description="Helical" evidence="2">
    <location>
        <begin position="17"/>
        <end position="38"/>
    </location>
</feature>
<dbReference type="Proteomes" id="UP000549113">
    <property type="component" value="Unassembled WGS sequence"/>
</dbReference>
<evidence type="ECO:0008006" key="5">
    <source>
        <dbReference type="Google" id="ProtNLM"/>
    </source>
</evidence>
<gene>
    <name evidence="3" type="ORF">BKA10_000094</name>
</gene>
<feature type="transmembrane region" description="Helical" evidence="2">
    <location>
        <begin position="142"/>
        <end position="164"/>
    </location>
</feature>
<protein>
    <recommendedName>
        <fullName evidence="5">Agglutinin receptor</fullName>
    </recommendedName>
</protein>
<feature type="transmembrane region" description="Helical" evidence="2">
    <location>
        <begin position="76"/>
        <end position="96"/>
    </location>
</feature>
<evidence type="ECO:0000256" key="2">
    <source>
        <dbReference type="SAM" id="Phobius"/>
    </source>
</evidence>
<feature type="transmembrane region" description="Helical" evidence="2">
    <location>
        <begin position="44"/>
        <end position="64"/>
    </location>
</feature>
<sequence>MSEPITSPNSNRILRSAIWIAIGALIAAAIVCVIWVLLGDANGMVGKAFLTILLLAGFAGIAILEANLAPRRPAWFALASMVTWVLVLLVGAFLIWMPEGSQYFGAGAERFFKFLLIALILQAALLHVRLYTKAHQRYETTFTSIVTYVTIALVVILAIMLIVPIVIEEYVVFRPIYWRVVVALAILAAVGTALVPLVNALFAPKKPRPAAVVATPYAQSYAQPLAQAPWPTYVDGITPLPMLPDGSPDWNAYYTGQPTYTQGVPGIAPTVTPVPGVGTDAPHTPPVPEPTEVPAPGQPVAPASPPAPGQPEQPPAPPQPAPPAPPQPGYQGYPPPPAPPQ</sequence>
<name>A0AA40SLH5_9MICO</name>
<organism evidence="3 4">
    <name type="scientific">Microbacterium invictum</name>
    <dbReference type="NCBI Taxonomy" id="515415"/>
    <lineage>
        <taxon>Bacteria</taxon>
        <taxon>Bacillati</taxon>
        <taxon>Actinomycetota</taxon>
        <taxon>Actinomycetes</taxon>
        <taxon>Micrococcales</taxon>
        <taxon>Microbacteriaceae</taxon>
        <taxon>Microbacterium</taxon>
    </lineage>
</organism>
<dbReference type="EMBL" id="JACIFH010000001">
    <property type="protein sequence ID" value="MBB4138300.1"/>
    <property type="molecule type" value="Genomic_DNA"/>
</dbReference>
<keyword evidence="2" id="KW-1133">Transmembrane helix</keyword>
<feature type="transmembrane region" description="Helical" evidence="2">
    <location>
        <begin position="176"/>
        <end position="198"/>
    </location>
</feature>
<feature type="transmembrane region" description="Helical" evidence="2">
    <location>
        <begin position="111"/>
        <end position="130"/>
    </location>
</feature>
<dbReference type="AlphaFoldDB" id="A0AA40SLH5"/>
<feature type="compositionally biased region" description="Pro residues" evidence="1">
    <location>
        <begin position="283"/>
        <end position="341"/>
    </location>
</feature>
<feature type="region of interest" description="Disordered" evidence="1">
    <location>
        <begin position="264"/>
        <end position="341"/>
    </location>
</feature>
<evidence type="ECO:0000256" key="1">
    <source>
        <dbReference type="SAM" id="MobiDB-lite"/>
    </source>
</evidence>
<comment type="caution">
    <text evidence="3">The sequence shown here is derived from an EMBL/GenBank/DDBJ whole genome shotgun (WGS) entry which is preliminary data.</text>
</comment>
<keyword evidence="2" id="KW-0472">Membrane</keyword>
<keyword evidence="2" id="KW-0812">Transmembrane</keyword>
<reference evidence="3 4" key="1">
    <citation type="submission" date="2020-08" db="EMBL/GenBank/DDBJ databases">
        <title>Sequencing the genomes of 1000 actinobacteria strains.</title>
        <authorList>
            <person name="Klenk H.-P."/>
        </authorList>
    </citation>
    <scope>NUCLEOTIDE SEQUENCE [LARGE SCALE GENOMIC DNA]</scope>
    <source>
        <strain evidence="3 4">DSM 19600</strain>
    </source>
</reference>
<accession>A0AA40SLH5</accession>
<dbReference type="RefSeq" id="WP_183497943.1">
    <property type="nucleotide sequence ID" value="NZ_BAABCO010000003.1"/>
</dbReference>
<evidence type="ECO:0000313" key="3">
    <source>
        <dbReference type="EMBL" id="MBB4138300.1"/>
    </source>
</evidence>